<dbReference type="GO" id="GO:0008408">
    <property type="term" value="F:3'-5' exonuclease activity"/>
    <property type="evidence" value="ECO:0007669"/>
    <property type="project" value="InterPro"/>
</dbReference>
<reference evidence="2 3" key="1">
    <citation type="journal article" date="2020" name="Biotechnol. Biofuels">
        <title>New insights from the biogas microbiome by comprehensive genome-resolved metagenomics of nearly 1600 species originating from multiple anaerobic digesters.</title>
        <authorList>
            <person name="Campanaro S."/>
            <person name="Treu L."/>
            <person name="Rodriguez-R L.M."/>
            <person name="Kovalovszki A."/>
            <person name="Ziels R.M."/>
            <person name="Maus I."/>
            <person name="Zhu X."/>
            <person name="Kougias P.G."/>
            <person name="Basile A."/>
            <person name="Luo G."/>
            <person name="Schluter A."/>
            <person name="Konstantinidis K.T."/>
            <person name="Angelidaki I."/>
        </authorList>
    </citation>
    <scope>NUCLEOTIDE SEQUENCE [LARGE SCALE GENOMIC DNA]</scope>
    <source>
        <strain evidence="2">AS27yjCOA_65</strain>
    </source>
</reference>
<feature type="domain" description="Polymerase/histidinol phosphatase N-terminal" evidence="1">
    <location>
        <begin position="5"/>
        <end position="72"/>
    </location>
</feature>
<dbReference type="AlphaFoldDB" id="A0A7X9FPU2"/>
<dbReference type="Pfam" id="PF02811">
    <property type="entry name" value="PHP"/>
    <property type="match status" value="1"/>
</dbReference>
<protein>
    <submittedName>
        <fullName evidence="2">PHP domain-containing protein</fullName>
    </submittedName>
</protein>
<evidence type="ECO:0000313" key="2">
    <source>
        <dbReference type="EMBL" id="NMC62072.1"/>
    </source>
</evidence>
<dbReference type="Gene3D" id="3.20.20.140">
    <property type="entry name" value="Metal-dependent hydrolases"/>
    <property type="match status" value="1"/>
</dbReference>
<dbReference type="PANTHER" id="PTHR32294:SF0">
    <property type="entry name" value="DNA POLYMERASE III SUBUNIT ALPHA"/>
    <property type="match status" value="1"/>
</dbReference>
<name>A0A7X9FPU2_9DELT</name>
<dbReference type="SUPFAM" id="SSF89550">
    <property type="entry name" value="PHP domain-like"/>
    <property type="match status" value="1"/>
</dbReference>
<dbReference type="GO" id="GO:0006260">
    <property type="term" value="P:DNA replication"/>
    <property type="evidence" value="ECO:0007669"/>
    <property type="project" value="InterPro"/>
</dbReference>
<dbReference type="PANTHER" id="PTHR32294">
    <property type="entry name" value="DNA POLYMERASE III SUBUNIT ALPHA"/>
    <property type="match status" value="1"/>
</dbReference>
<dbReference type="Proteomes" id="UP000524246">
    <property type="component" value="Unassembled WGS sequence"/>
</dbReference>
<proteinExistence type="predicted"/>
<organism evidence="2 3">
    <name type="scientific">SAR324 cluster bacterium</name>
    <dbReference type="NCBI Taxonomy" id="2024889"/>
    <lineage>
        <taxon>Bacteria</taxon>
        <taxon>Deltaproteobacteria</taxon>
        <taxon>SAR324 cluster</taxon>
    </lineage>
</organism>
<dbReference type="SMART" id="SM00481">
    <property type="entry name" value="POLIIIAc"/>
    <property type="match status" value="1"/>
</dbReference>
<gene>
    <name evidence="2" type="ORF">GYA55_02790</name>
</gene>
<feature type="non-terminal residue" evidence="2">
    <location>
        <position position="110"/>
    </location>
</feature>
<dbReference type="InterPro" id="IPR004013">
    <property type="entry name" value="PHP_dom"/>
</dbReference>
<comment type="caution">
    <text evidence="2">The sequence shown here is derived from an EMBL/GenBank/DDBJ whole genome shotgun (WGS) entry which is preliminary data.</text>
</comment>
<dbReference type="InterPro" id="IPR003141">
    <property type="entry name" value="Pol/His_phosphatase_N"/>
</dbReference>
<sequence length="110" mass="12035">MGQFVHLHLHTQYSLLDGANKIPNILEQAQRFGQPAIAITDHGNLHGALEFYLAGQKIGIKPIIGCELYVTPGSRFERTSRQQGGSGTFHITALAIDNKGYSNLCKLSTQ</sequence>
<accession>A0A7X9FPU2</accession>
<dbReference type="InterPro" id="IPR004805">
    <property type="entry name" value="DnaE2/DnaE/PolC"/>
</dbReference>
<evidence type="ECO:0000313" key="3">
    <source>
        <dbReference type="Proteomes" id="UP000524246"/>
    </source>
</evidence>
<dbReference type="InterPro" id="IPR016195">
    <property type="entry name" value="Pol/histidinol_Pase-like"/>
</dbReference>
<dbReference type="EMBL" id="JAAZON010000109">
    <property type="protein sequence ID" value="NMC62072.1"/>
    <property type="molecule type" value="Genomic_DNA"/>
</dbReference>
<evidence type="ECO:0000259" key="1">
    <source>
        <dbReference type="SMART" id="SM00481"/>
    </source>
</evidence>